<keyword evidence="2" id="KW-1133">Transmembrane helix</keyword>
<accession>A0A7W7VSB7</accession>
<keyword evidence="2" id="KW-0472">Membrane</keyword>
<feature type="compositionally biased region" description="Acidic residues" evidence="1">
    <location>
        <begin position="318"/>
        <end position="331"/>
    </location>
</feature>
<keyword evidence="4" id="KW-1185">Reference proteome</keyword>
<dbReference type="EMBL" id="JACHJV010000001">
    <property type="protein sequence ID" value="MBB4921016.1"/>
    <property type="molecule type" value="Genomic_DNA"/>
</dbReference>
<keyword evidence="2" id="KW-0812">Transmembrane</keyword>
<feature type="transmembrane region" description="Helical" evidence="2">
    <location>
        <begin position="200"/>
        <end position="220"/>
    </location>
</feature>
<dbReference type="Proteomes" id="UP000540506">
    <property type="component" value="Unassembled WGS sequence"/>
</dbReference>
<feature type="transmembrane region" description="Helical" evidence="2">
    <location>
        <begin position="61"/>
        <end position="84"/>
    </location>
</feature>
<evidence type="ECO:0000256" key="2">
    <source>
        <dbReference type="SAM" id="Phobius"/>
    </source>
</evidence>
<feature type="transmembrane region" description="Helical" evidence="2">
    <location>
        <begin position="226"/>
        <end position="250"/>
    </location>
</feature>
<sequence>MNLEALAKPAASSLSGRLFLVSTLPTTAATVFLLTLLWAGAPGPVRWRRAWQTAAQLQTGEALLLLLAVSLIAVVTMPLQLPLIRLLEGYWPSRLEWLSTRCRAWQTKRRGPTDVLIDPERTSPADIQRIGQHGEWQRTRFPLEDHLVRPTGLGNVLTAAEARAGRSYGLDAVVVWPRLEPLLGERVRAAVADRRTTMDAAARLSVTAAVCVPPAIWLLWHSGWWLLLAPLLAAVAWLGYVATVHAAIAYGECVTAAFDLHRFELHSALHLPLPADPAEELATNAAISLLWRQGVPLDRALRYQHQGGQPATQSSQSETEEETESETGEEN</sequence>
<evidence type="ECO:0000313" key="3">
    <source>
        <dbReference type="EMBL" id="MBB4921016.1"/>
    </source>
</evidence>
<reference evidence="3 4" key="1">
    <citation type="submission" date="2020-08" db="EMBL/GenBank/DDBJ databases">
        <title>Sequencing the genomes of 1000 actinobacteria strains.</title>
        <authorList>
            <person name="Klenk H.-P."/>
        </authorList>
    </citation>
    <scope>NUCLEOTIDE SEQUENCE [LARGE SCALE GENOMIC DNA]</scope>
    <source>
        <strain evidence="3 4">DSM 41654</strain>
    </source>
</reference>
<comment type="caution">
    <text evidence="3">The sequence shown here is derived from an EMBL/GenBank/DDBJ whole genome shotgun (WGS) entry which is preliminary data.</text>
</comment>
<gene>
    <name evidence="3" type="ORF">FHR34_000009</name>
</gene>
<name>A0A7W7VSB7_KITKI</name>
<organism evidence="3 4">
    <name type="scientific">Kitasatospora kifunensis</name>
    <name type="common">Streptomyces kifunensis</name>
    <dbReference type="NCBI Taxonomy" id="58351"/>
    <lineage>
        <taxon>Bacteria</taxon>
        <taxon>Bacillati</taxon>
        <taxon>Actinomycetota</taxon>
        <taxon>Actinomycetes</taxon>
        <taxon>Kitasatosporales</taxon>
        <taxon>Streptomycetaceae</taxon>
        <taxon>Kitasatospora</taxon>
    </lineage>
</organism>
<evidence type="ECO:0000313" key="4">
    <source>
        <dbReference type="Proteomes" id="UP000540506"/>
    </source>
</evidence>
<evidence type="ECO:0000256" key="1">
    <source>
        <dbReference type="SAM" id="MobiDB-lite"/>
    </source>
</evidence>
<proteinExistence type="predicted"/>
<protein>
    <submittedName>
        <fullName evidence="3">Uncharacterized protein</fullName>
    </submittedName>
</protein>
<feature type="transmembrane region" description="Helical" evidence="2">
    <location>
        <begin position="18"/>
        <end position="41"/>
    </location>
</feature>
<dbReference type="AlphaFoldDB" id="A0A7W7VSB7"/>
<feature type="region of interest" description="Disordered" evidence="1">
    <location>
        <begin position="304"/>
        <end position="331"/>
    </location>
</feature>
<dbReference type="RefSeq" id="WP_184933412.1">
    <property type="nucleotide sequence ID" value="NZ_JACHJV010000001.1"/>
</dbReference>